<dbReference type="SMART" id="SM00091">
    <property type="entry name" value="PAS"/>
    <property type="match status" value="1"/>
</dbReference>
<protein>
    <recommendedName>
        <fullName evidence="8">EAL domain-containing protein</fullName>
    </recommendedName>
</protein>
<feature type="compositionally biased region" description="Polar residues" evidence="1">
    <location>
        <begin position="213"/>
        <end position="231"/>
    </location>
</feature>
<evidence type="ECO:0000313" key="6">
    <source>
        <dbReference type="EMBL" id="BDI06838.1"/>
    </source>
</evidence>
<dbReference type="PROSITE" id="PS50112">
    <property type="entry name" value="PAS"/>
    <property type="match status" value="1"/>
</dbReference>
<dbReference type="Pfam" id="PF05226">
    <property type="entry name" value="CHASE2"/>
    <property type="match status" value="1"/>
</dbReference>
<dbReference type="RefSeq" id="WP_251970081.1">
    <property type="nucleotide sequence ID" value="NZ_AP025730.1"/>
</dbReference>
<dbReference type="InterPro" id="IPR001633">
    <property type="entry name" value="EAL_dom"/>
</dbReference>
<dbReference type="InterPro" id="IPR000014">
    <property type="entry name" value="PAS"/>
</dbReference>
<feature type="transmembrane region" description="Helical" evidence="2">
    <location>
        <begin position="347"/>
        <end position="369"/>
    </location>
</feature>
<dbReference type="NCBIfam" id="TIGR00254">
    <property type="entry name" value="GGDEF"/>
    <property type="match status" value="1"/>
</dbReference>
<dbReference type="InterPro" id="IPR013656">
    <property type="entry name" value="PAS_4"/>
</dbReference>
<dbReference type="PROSITE" id="PS50887">
    <property type="entry name" value="GGDEF"/>
    <property type="match status" value="1"/>
</dbReference>
<keyword evidence="2" id="KW-1133">Transmembrane helix</keyword>
<dbReference type="CDD" id="cd00130">
    <property type="entry name" value="PAS"/>
    <property type="match status" value="1"/>
</dbReference>
<keyword evidence="2" id="KW-0812">Transmembrane</keyword>
<evidence type="ECO:0000259" key="5">
    <source>
        <dbReference type="PROSITE" id="PS50887"/>
    </source>
</evidence>
<evidence type="ECO:0000259" key="3">
    <source>
        <dbReference type="PROSITE" id="PS50112"/>
    </source>
</evidence>
<dbReference type="InterPro" id="IPR052155">
    <property type="entry name" value="Biofilm_reg_signaling"/>
</dbReference>
<evidence type="ECO:0000313" key="7">
    <source>
        <dbReference type="Proteomes" id="UP001057498"/>
    </source>
</evidence>
<dbReference type="Pfam" id="PF08448">
    <property type="entry name" value="PAS_4"/>
    <property type="match status" value="1"/>
</dbReference>
<gene>
    <name evidence="6" type="ORF">CATMQ487_38080</name>
</gene>
<dbReference type="SMART" id="SM00267">
    <property type="entry name" value="GGDEF"/>
    <property type="match status" value="1"/>
</dbReference>
<feature type="domain" description="EAL" evidence="4">
    <location>
        <begin position="731"/>
        <end position="985"/>
    </location>
</feature>
<dbReference type="SMART" id="SM00052">
    <property type="entry name" value="EAL"/>
    <property type="match status" value="1"/>
</dbReference>
<dbReference type="InterPro" id="IPR029787">
    <property type="entry name" value="Nucleotide_cyclase"/>
</dbReference>
<proteinExistence type="predicted"/>
<feature type="transmembrane region" description="Helical" evidence="2">
    <location>
        <begin position="318"/>
        <end position="335"/>
    </location>
</feature>
<dbReference type="InterPro" id="IPR043128">
    <property type="entry name" value="Rev_trsase/Diguanyl_cyclase"/>
</dbReference>
<dbReference type="SUPFAM" id="SSF55785">
    <property type="entry name" value="PYP-like sensor domain (PAS domain)"/>
    <property type="match status" value="1"/>
</dbReference>
<dbReference type="SUPFAM" id="SSF55073">
    <property type="entry name" value="Nucleotide cyclase"/>
    <property type="match status" value="1"/>
</dbReference>
<reference evidence="6" key="1">
    <citation type="submission" date="2022-04" db="EMBL/GenBank/DDBJ databases">
        <title>Whole genome sequence of Sphaerotilus sp. FB-5.</title>
        <authorList>
            <person name="Takeda M."/>
            <person name="Narihara S."/>
            <person name="Akimoto M."/>
            <person name="Akimoto R."/>
            <person name="Nishiyashiki S."/>
            <person name="Murakami T."/>
        </authorList>
    </citation>
    <scope>NUCLEOTIDE SEQUENCE</scope>
    <source>
        <strain evidence="6">FB-5</strain>
    </source>
</reference>
<dbReference type="InterPro" id="IPR000160">
    <property type="entry name" value="GGDEF_dom"/>
</dbReference>
<dbReference type="PANTHER" id="PTHR44757">
    <property type="entry name" value="DIGUANYLATE CYCLASE DGCP"/>
    <property type="match status" value="1"/>
</dbReference>
<evidence type="ECO:0000259" key="4">
    <source>
        <dbReference type="PROSITE" id="PS50883"/>
    </source>
</evidence>
<feature type="compositionally biased region" description="Basic and acidic residues" evidence="1">
    <location>
        <begin position="507"/>
        <end position="521"/>
    </location>
</feature>
<feature type="region of interest" description="Disordered" evidence="1">
    <location>
        <begin position="203"/>
        <end position="231"/>
    </location>
</feature>
<dbReference type="SUPFAM" id="SSF141868">
    <property type="entry name" value="EAL domain-like"/>
    <property type="match status" value="1"/>
</dbReference>
<dbReference type="PROSITE" id="PS50883">
    <property type="entry name" value="EAL"/>
    <property type="match status" value="1"/>
</dbReference>
<sequence>MKWIQRLGLWSVRHPWWVAVASIALLLGPASPLLERLDRLAWDLTARATQGVRDRSVVADEQLIVTIDEASLQALGRWPWPRALHAELIDRLAASGARAIGYDILFSDAGALADDRRLAEAIRHSGRVVLPVAPFEPLAGRGLRAGLPLPELQAGAGGLGHVDTEIDGDGLVRRLHLQAGLGERCWETFALAVWRVADPGAAGQVHGPDPLTRPNTLTSPCTRSGGNPTAWSRHQERLQPLHQVEVPRLSALQLLRDPLAATAVSGRIIWVGVTAHGLDQPVTSPAAAPGTAWSGVQWQAQLLHALQHRQLIVPADESVVAAANLLPMLLLALLLQWRRSHLRGRRLLLALPLPWLGSAALLVGTQVWLPAMALTAGLVIAFTLTRAAELQGARDDLAHAQGQADATLRAITDSVLSIDAQLRVRYLNPSAERLVGDTLARVQGLHVSTLLHLTPRDAQVLEAALGACLEDREVVQLQQPLRLDTPPQPRLVRLIASPVRPAHLGSRGRERGKERGRDPARSAKGGAPHRRVSAQPEVVLALSDVTVEVQAGEQLRHEATHDKLTGLPNRTLLTDRLQHALTGVARSQRTLAVLFVDLDRFKRINDSLGHRQGDAVLQEVARRLVACSRAHDTVARWGGDEFVVLLEDVPSREVAAALAGQLIDAVAAEFQLDGIEVECGCCVGIALAPQDGKDADTLLALADTAMYRGKAHGGKRFEFYASEMPAWTREWLAIETRLRHGLEGGDFVLHYQPQVNLIDGSPVGLEALLRWRQPDGELWSPGRFINVTEETGLILSIGAWVIREATRQMAAWRDAGVPLVPVSVNVSARQCLDRHLVKVVADALADADIPAHLLKIEVTESTAMADLGQLKALLTELRQLGVAVAMDDFGTGYSSLAHLKRFPVDQIKIDPSFIHDITTDANGAAIVRATIALAHGLGVPVVAEGVENAEQMRFLTEHHCDIAQGYLYAYPLACDDVARYLHGNRPNPHGHDAFAHTMPLTTL</sequence>
<dbReference type="InterPro" id="IPR035965">
    <property type="entry name" value="PAS-like_dom_sf"/>
</dbReference>
<keyword evidence="7" id="KW-1185">Reference proteome</keyword>
<feature type="domain" description="GGDEF" evidence="5">
    <location>
        <begin position="589"/>
        <end position="722"/>
    </location>
</feature>
<dbReference type="EMBL" id="AP025730">
    <property type="protein sequence ID" value="BDI06838.1"/>
    <property type="molecule type" value="Genomic_DNA"/>
</dbReference>
<dbReference type="PANTHER" id="PTHR44757:SF2">
    <property type="entry name" value="BIOFILM ARCHITECTURE MAINTENANCE PROTEIN MBAA"/>
    <property type="match status" value="1"/>
</dbReference>
<dbReference type="Gene3D" id="3.20.20.450">
    <property type="entry name" value="EAL domain"/>
    <property type="match status" value="1"/>
</dbReference>
<accession>A0ABM7YQL9</accession>
<dbReference type="InterPro" id="IPR007890">
    <property type="entry name" value="CHASE2"/>
</dbReference>
<name>A0ABM7YQL9_9BURK</name>
<dbReference type="InterPro" id="IPR035919">
    <property type="entry name" value="EAL_sf"/>
</dbReference>
<keyword evidence="2" id="KW-0472">Membrane</keyword>
<feature type="region of interest" description="Disordered" evidence="1">
    <location>
        <begin position="502"/>
        <end position="533"/>
    </location>
</feature>
<evidence type="ECO:0000256" key="2">
    <source>
        <dbReference type="SAM" id="Phobius"/>
    </source>
</evidence>
<dbReference type="Pfam" id="PF00990">
    <property type="entry name" value="GGDEF"/>
    <property type="match status" value="1"/>
</dbReference>
<dbReference type="CDD" id="cd01949">
    <property type="entry name" value="GGDEF"/>
    <property type="match status" value="1"/>
</dbReference>
<dbReference type="Pfam" id="PF00563">
    <property type="entry name" value="EAL"/>
    <property type="match status" value="1"/>
</dbReference>
<dbReference type="CDD" id="cd01948">
    <property type="entry name" value="EAL"/>
    <property type="match status" value="1"/>
</dbReference>
<organism evidence="6 7">
    <name type="scientific">Sphaerotilus microaerophilus</name>
    <dbReference type="NCBI Taxonomy" id="2914710"/>
    <lineage>
        <taxon>Bacteria</taxon>
        <taxon>Pseudomonadati</taxon>
        <taxon>Pseudomonadota</taxon>
        <taxon>Betaproteobacteria</taxon>
        <taxon>Burkholderiales</taxon>
        <taxon>Sphaerotilaceae</taxon>
        <taxon>Sphaerotilus</taxon>
    </lineage>
</organism>
<dbReference type="SMART" id="SM01080">
    <property type="entry name" value="CHASE2"/>
    <property type="match status" value="1"/>
</dbReference>
<feature type="domain" description="PAS" evidence="3">
    <location>
        <begin position="400"/>
        <end position="472"/>
    </location>
</feature>
<evidence type="ECO:0008006" key="8">
    <source>
        <dbReference type="Google" id="ProtNLM"/>
    </source>
</evidence>
<evidence type="ECO:0000256" key="1">
    <source>
        <dbReference type="SAM" id="MobiDB-lite"/>
    </source>
</evidence>
<dbReference type="Gene3D" id="3.30.70.270">
    <property type="match status" value="1"/>
</dbReference>
<dbReference type="Gene3D" id="3.30.450.20">
    <property type="entry name" value="PAS domain"/>
    <property type="match status" value="1"/>
</dbReference>
<dbReference type="Proteomes" id="UP001057498">
    <property type="component" value="Chromosome"/>
</dbReference>